<proteinExistence type="predicted"/>
<organism evidence="1 2">
    <name type="scientific">Pseudomonas syringae pv. helianthi</name>
    <dbReference type="NCBI Taxonomy" id="251654"/>
    <lineage>
        <taxon>Bacteria</taxon>
        <taxon>Pseudomonadati</taxon>
        <taxon>Pseudomonadota</taxon>
        <taxon>Gammaproteobacteria</taxon>
        <taxon>Pseudomonadales</taxon>
        <taxon>Pseudomonadaceae</taxon>
        <taxon>Pseudomonas</taxon>
    </lineage>
</organism>
<gene>
    <name evidence="1" type="ORF">ALO68_01182</name>
</gene>
<dbReference type="NCBIfam" id="TIGR01443">
    <property type="entry name" value="intein_Cterm"/>
    <property type="match status" value="1"/>
</dbReference>
<dbReference type="Gene3D" id="2.170.16.10">
    <property type="entry name" value="Hedgehog/Intein (Hint) domain"/>
    <property type="match status" value="1"/>
</dbReference>
<dbReference type="InterPro" id="IPR036844">
    <property type="entry name" value="Hint_dom_sf"/>
</dbReference>
<evidence type="ECO:0000313" key="2">
    <source>
        <dbReference type="Proteomes" id="UP000050557"/>
    </source>
</evidence>
<dbReference type="PATRIC" id="fig|251654.3.peg.1501"/>
<comment type="caution">
    <text evidence="1">The sequence shown here is derived from an EMBL/GenBank/DDBJ whole genome shotgun (WGS) entry which is preliminary data.</text>
</comment>
<dbReference type="Pfam" id="PF07591">
    <property type="entry name" value="PT-HINT"/>
    <property type="match status" value="1"/>
</dbReference>
<evidence type="ECO:0000313" key="1">
    <source>
        <dbReference type="EMBL" id="KPX45343.1"/>
    </source>
</evidence>
<name>A0A0N8RNE2_9PSED</name>
<protein>
    <submittedName>
        <fullName evidence="1">Putative Filamentous hemagglutinin, intein-containing</fullName>
    </submittedName>
</protein>
<dbReference type="RefSeq" id="WP_122341875.1">
    <property type="nucleotide sequence ID" value="NZ_LJQM01000126.1"/>
</dbReference>
<sequence length="116" mass="12682">MKLVGFMERLQQEDGKAEDETLLVTPGHPFYVPAQHGFVPVIDLKPGDRLQSLADGASENTSSEVESLELYLPVGKTYNLTVDVGHTFYVGKLKTWVHNTGPCQLPDGYFGTSGAK</sequence>
<dbReference type="EMBL" id="LJQM01000126">
    <property type="protein sequence ID" value="KPX45343.1"/>
    <property type="molecule type" value="Genomic_DNA"/>
</dbReference>
<dbReference type="CDD" id="cd00081">
    <property type="entry name" value="Hint"/>
    <property type="match status" value="1"/>
</dbReference>
<accession>A0A0N8RNE2</accession>
<reference evidence="1 2" key="1">
    <citation type="submission" date="2015-09" db="EMBL/GenBank/DDBJ databases">
        <title>Genome announcement of multiple Pseudomonas syringae strains.</title>
        <authorList>
            <person name="Thakur S."/>
            <person name="Wang P.W."/>
            <person name="Gong Y."/>
            <person name="Weir B.S."/>
            <person name="Guttman D.S."/>
        </authorList>
    </citation>
    <scope>NUCLEOTIDE SEQUENCE [LARGE SCALE GENOMIC DNA]</scope>
    <source>
        <strain evidence="1 2">ICMP4531</strain>
    </source>
</reference>
<dbReference type="SUPFAM" id="SSF51294">
    <property type="entry name" value="Hedgehog/intein (Hint) domain"/>
    <property type="match status" value="1"/>
</dbReference>
<dbReference type="Proteomes" id="UP000050557">
    <property type="component" value="Unassembled WGS sequence"/>
</dbReference>
<dbReference type="InterPro" id="IPR030934">
    <property type="entry name" value="Intein_C"/>
</dbReference>
<dbReference type="AlphaFoldDB" id="A0A0N8RNE2"/>